<accession>E3N875</accession>
<dbReference type="PROSITE" id="PS50181">
    <property type="entry name" value="FBOX"/>
    <property type="match status" value="1"/>
</dbReference>
<reference evidence="2" key="1">
    <citation type="submission" date="2007-07" db="EMBL/GenBank/DDBJ databases">
        <title>PCAP assembly of the Caenorhabditis remanei genome.</title>
        <authorList>
            <consortium name="The Caenorhabditis remanei Sequencing Consortium"/>
            <person name="Wilson R.K."/>
        </authorList>
    </citation>
    <scope>NUCLEOTIDE SEQUENCE [LARGE SCALE GENOMIC DNA]</scope>
    <source>
        <strain evidence="2">PB4641</strain>
    </source>
</reference>
<dbReference type="Pfam" id="PF00646">
    <property type="entry name" value="F-box"/>
    <property type="match status" value="1"/>
</dbReference>
<evidence type="ECO:0000259" key="1">
    <source>
        <dbReference type="PROSITE" id="PS50181"/>
    </source>
</evidence>
<dbReference type="OMA" id="HWIPESE"/>
<name>E3N875_CAERE</name>
<protein>
    <recommendedName>
        <fullName evidence="1">F-box domain-containing protein</fullName>
    </recommendedName>
</protein>
<dbReference type="HOGENOM" id="CLU_030831_3_3_1"/>
<dbReference type="InterPro" id="IPR041426">
    <property type="entry name" value="Mos1_HTH"/>
</dbReference>
<dbReference type="InterPro" id="IPR001810">
    <property type="entry name" value="F-box_dom"/>
</dbReference>
<dbReference type="eggNOG" id="ENOG502RT5I">
    <property type="taxonomic scope" value="Eukaryota"/>
</dbReference>
<dbReference type="GO" id="GO:0045087">
    <property type="term" value="P:innate immune response"/>
    <property type="evidence" value="ECO:0007669"/>
    <property type="project" value="TreeGrafter"/>
</dbReference>
<dbReference type="PANTHER" id="PTHR23015:SF4">
    <property type="entry name" value="DUF38 DOMAIN-CONTAINING PROTEIN-RELATED"/>
    <property type="match status" value="1"/>
</dbReference>
<evidence type="ECO:0000313" key="2">
    <source>
        <dbReference type="EMBL" id="EFO89335.1"/>
    </source>
</evidence>
<dbReference type="AlphaFoldDB" id="E3N875"/>
<gene>
    <name evidence="2" type="ORF">CRE_15662</name>
</gene>
<sequence>MNHISSLLRSNPNYLKTCILYEVLDNKPVFYSYKSFCNKVGPEVMSYKDFDYWYYRFYGGKLDFEHDRSTDPKQRGFSDVPVEILKKIVKDLDPVDRAPLRCMSKLLKAVADSYLPIYNEISVELSKDFANFELNDKEFIAYKMADGCIMGKVGRPTGKLDMNYLEKSLKTLSYIWNQPDFEVTTFSLSLSSCQPYEGLFNCLPNAMHVKHLKLDTNDAQVTRLLPHFKAGVLESIHLEPFTTGRQREFVESEQWKQAKHVTINSLSLFNTSHLPHFYHFESFKIVMTMSRVEQIVALRDILLQNPNFQFCHLKSKTFQHHVMAIGEALGAEVQEGNNINHRHWIPESESESESKMLLVIKLDKDGMSFQRRAPFLHINGEMF</sequence>
<dbReference type="OrthoDB" id="5879322at2759"/>
<dbReference type="Pfam" id="PF01827">
    <property type="entry name" value="FTH"/>
    <property type="match status" value="1"/>
</dbReference>
<dbReference type="InterPro" id="IPR002900">
    <property type="entry name" value="DUF38/FTH_CAE_spp"/>
</dbReference>
<dbReference type="InParanoid" id="E3N875"/>
<dbReference type="EMBL" id="DS268554">
    <property type="protein sequence ID" value="EFO89335.1"/>
    <property type="molecule type" value="Genomic_DNA"/>
</dbReference>
<organism evidence="3">
    <name type="scientific">Caenorhabditis remanei</name>
    <name type="common">Caenorhabditis vulgaris</name>
    <dbReference type="NCBI Taxonomy" id="31234"/>
    <lineage>
        <taxon>Eukaryota</taxon>
        <taxon>Metazoa</taxon>
        <taxon>Ecdysozoa</taxon>
        <taxon>Nematoda</taxon>
        <taxon>Chromadorea</taxon>
        <taxon>Rhabditida</taxon>
        <taxon>Rhabditina</taxon>
        <taxon>Rhabditomorpha</taxon>
        <taxon>Rhabditoidea</taxon>
        <taxon>Rhabditidae</taxon>
        <taxon>Peloderinae</taxon>
        <taxon>Caenorhabditis</taxon>
    </lineage>
</organism>
<keyword evidence="3" id="KW-1185">Reference proteome</keyword>
<dbReference type="KEGG" id="crq:GCK72_021719"/>
<dbReference type="CDD" id="cd22150">
    <property type="entry name" value="F-box_CeFBXA-like"/>
    <property type="match status" value="1"/>
</dbReference>
<dbReference type="InterPro" id="IPR040161">
    <property type="entry name" value="FB224"/>
</dbReference>
<feature type="domain" description="F-box" evidence="1">
    <location>
        <begin position="74"/>
        <end position="121"/>
    </location>
</feature>
<dbReference type="GeneID" id="9807880"/>
<dbReference type="RefSeq" id="XP_003095421.2">
    <property type="nucleotide sequence ID" value="XM_003095373.2"/>
</dbReference>
<proteinExistence type="predicted"/>
<evidence type="ECO:0000313" key="3">
    <source>
        <dbReference type="Proteomes" id="UP000008281"/>
    </source>
</evidence>
<dbReference type="Pfam" id="PF17906">
    <property type="entry name" value="HTH_48"/>
    <property type="match status" value="1"/>
</dbReference>
<dbReference type="PANTHER" id="PTHR23015">
    <property type="entry name" value="UNCHARACTERIZED C.ELEGANS PROTEIN"/>
    <property type="match status" value="1"/>
</dbReference>
<dbReference type="Proteomes" id="UP000008281">
    <property type="component" value="Unassembled WGS sequence"/>
</dbReference>
<dbReference type="CTD" id="9807880"/>